<proteinExistence type="inferred from homology"/>
<dbReference type="Pfam" id="PF00593">
    <property type="entry name" value="TonB_dep_Rec_b-barrel"/>
    <property type="match status" value="1"/>
</dbReference>
<evidence type="ECO:0000256" key="7">
    <source>
        <dbReference type="ARBA" id="ARBA00023136"/>
    </source>
</evidence>
<accession>A0A495VMK4</accession>
<dbReference type="EMBL" id="RBXN01000008">
    <property type="protein sequence ID" value="RKT50130.1"/>
    <property type="molecule type" value="Genomic_DNA"/>
</dbReference>
<dbReference type="InterPro" id="IPR036942">
    <property type="entry name" value="Beta-barrel_TonB_sf"/>
</dbReference>
<comment type="subcellular location">
    <subcellularLocation>
        <location evidence="1 10">Cell outer membrane</location>
        <topology evidence="1 10">Multi-pass membrane protein</topology>
    </subcellularLocation>
</comment>
<dbReference type="FunFam" id="2.60.40.1120:FF:000003">
    <property type="entry name" value="Outer membrane protein Omp121"/>
    <property type="match status" value="1"/>
</dbReference>
<dbReference type="InterPro" id="IPR039426">
    <property type="entry name" value="TonB-dep_rcpt-like"/>
</dbReference>
<dbReference type="GO" id="GO:0044718">
    <property type="term" value="P:siderophore transmembrane transport"/>
    <property type="evidence" value="ECO:0007669"/>
    <property type="project" value="TreeGrafter"/>
</dbReference>
<dbReference type="InterPro" id="IPR012910">
    <property type="entry name" value="Plug_dom"/>
</dbReference>
<dbReference type="NCBIfam" id="TIGR04056">
    <property type="entry name" value="OMP_RagA_SusC"/>
    <property type="match status" value="1"/>
</dbReference>
<dbReference type="Gene3D" id="2.40.170.20">
    <property type="entry name" value="TonB-dependent receptor, beta-barrel domain"/>
    <property type="match status" value="1"/>
</dbReference>
<keyword evidence="2 10" id="KW-0813">Transport</keyword>
<keyword evidence="7 10" id="KW-0472">Membrane</keyword>
<evidence type="ECO:0000256" key="4">
    <source>
        <dbReference type="ARBA" id="ARBA00022692"/>
    </source>
</evidence>
<dbReference type="Gene3D" id="2.170.130.10">
    <property type="entry name" value="TonB-dependent receptor, plug domain"/>
    <property type="match status" value="1"/>
</dbReference>
<dbReference type="GO" id="GO:0009279">
    <property type="term" value="C:cell outer membrane"/>
    <property type="evidence" value="ECO:0007669"/>
    <property type="project" value="UniProtKB-SubCell"/>
</dbReference>
<keyword evidence="5" id="KW-0732">Signal</keyword>
<dbReference type="PANTHER" id="PTHR30069">
    <property type="entry name" value="TONB-DEPENDENT OUTER MEMBRANE RECEPTOR"/>
    <property type="match status" value="1"/>
</dbReference>
<dbReference type="OrthoDB" id="9768177at2"/>
<comment type="similarity">
    <text evidence="10 11">Belongs to the TonB-dependent receptor family.</text>
</comment>
<evidence type="ECO:0000259" key="13">
    <source>
        <dbReference type="Pfam" id="PF07715"/>
    </source>
</evidence>
<keyword evidence="15" id="KW-1185">Reference proteome</keyword>
<keyword evidence="9 10" id="KW-0998">Cell outer membrane</keyword>
<dbReference type="InterPro" id="IPR008969">
    <property type="entry name" value="CarboxyPept-like_regulatory"/>
</dbReference>
<evidence type="ECO:0000256" key="8">
    <source>
        <dbReference type="ARBA" id="ARBA00023170"/>
    </source>
</evidence>
<feature type="domain" description="TonB-dependent receptor-like beta-barrel" evidence="12">
    <location>
        <begin position="520"/>
        <end position="854"/>
    </location>
</feature>
<evidence type="ECO:0000259" key="12">
    <source>
        <dbReference type="Pfam" id="PF00593"/>
    </source>
</evidence>
<organism evidence="14 15">
    <name type="scientific">Coprobacter fastidiosus NSB1 = JCM 33896</name>
    <dbReference type="NCBI Taxonomy" id="1349822"/>
    <lineage>
        <taxon>Bacteria</taxon>
        <taxon>Pseudomonadati</taxon>
        <taxon>Bacteroidota</taxon>
        <taxon>Bacteroidia</taxon>
        <taxon>Bacteroidales</taxon>
        <taxon>Barnesiellaceae</taxon>
        <taxon>Coprobacter</taxon>
    </lineage>
</organism>
<dbReference type="Gene3D" id="2.60.40.1120">
    <property type="entry name" value="Carboxypeptidase-like, regulatory domain"/>
    <property type="match status" value="1"/>
</dbReference>
<feature type="domain" description="TonB-dependent receptor plug" evidence="13">
    <location>
        <begin position="196"/>
        <end position="317"/>
    </location>
</feature>
<dbReference type="NCBIfam" id="TIGR04057">
    <property type="entry name" value="SusC_RagA_signa"/>
    <property type="match status" value="1"/>
</dbReference>
<dbReference type="PROSITE" id="PS52016">
    <property type="entry name" value="TONB_DEPENDENT_REC_3"/>
    <property type="match status" value="1"/>
</dbReference>
<dbReference type="Pfam" id="PF07715">
    <property type="entry name" value="Plug"/>
    <property type="match status" value="1"/>
</dbReference>
<reference evidence="14 15" key="1">
    <citation type="submission" date="2018-10" db="EMBL/GenBank/DDBJ databases">
        <title>Genomic Encyclopedia of Archaeal and Bacterial Type Strains, Phase II (KMG-II): from individual species to whole genera.</title>
        <authorList>
            <person name="Goeker M."/>
        </authorList>
    </citation>
    <scope>NUCLEOTIDE SEQUENCE [LARGE SCALE GENOMIC DNA]</scope>
    <source>
        <strain evidence="14 15">NSB1</strain>
    </source>
</reference>
<evidence type="ECO:0000256" key="9">
    <source>
        <dbReference type="ARBA" id="ARBA00023237"/>
    </source>
</evidence>
<dbReference type="InterPro" id="IPR023996">
    <property type="entry name" value="TonB-dep_OMP_SusC/RagA"/>
</dbReference>
<comment type="caution">
    <text evidence="14">The sequence shown here is derived from an EMBL/GenBank/DDBJ whole genome shotgun (WGS) entry which is preliminary data.</text>
</comment>
<evidence type="ECO:0000256" key="2">
    <source>
        <dbReference type="ARBA" id="ARBA00022448"/>
    </source>
</evidence>
<evidence type="ECO:0000256" key="3">
    <source>
        <dbReference type="ARBA" id="ARBA00022452"/>
    </source>
</evidence>
<dbReference type="SUPFAM" id="SSF56935">
    <property type="entry name" value="Porins"/>
    <property type="match status" value="1"/>
</dbReference>
<keyword evidence="3 10" id="KW-1134">Transmembrane beta strand</keyword>
<dbReference type="InterPro" id="IPR023997">
    <property type="entry name" value="TonB-dep_OMP_SusC/RagA_CS"/>
</dbReference>
<dbReference type="Pfam" id="PF13715">
    <property type="entry name" value="CarbopepD_reg_2"/>
    <property type="match status" value="1"/>
</dbReference>
<dbReference type="InterPro" id="IPR037066">
    <property type="entry name" value="Plug_dom_sf"/>
</dbReference>
<dbReference type="AlphaFoldDB" id="A0A495VMK4"/>
<name>A0A495VMK4_9BACT</name>
<evidence type="ECO:0000313" key="15">
    <source>
        <dbReference type="Proteomes" id="UP000269493"/>
    </source>
</evidence>
<evidence type="ECO:0000256" key="1">
    <source>
        <dbReference type="ARBA" id="ARBA00004571"/>
    </source>
</evidence>
<dbReference type="GO" id="GO:0015344">
    <property type="term" value="F:siderophore uptake transmembrane transporter activity"/>
    <property type="evidence" value="ECO:0007669"/>
    <property type="project" value="TreeGrafter"/>
</dbReference>
<sequence>MILFLFLSTHLTFSQVTLSLKNGTLGNIIQTIKTQTEYKFFYDDELTKLKVGDINEKNIPVKELLNKVLPPIGVTYKIDSQIIYLYPNKKEIKSTPKEKDSKQIIKGQVTDASGEPLIGVSVSVKGSTSGTMTDMDGNYTLIVPEGYKDIQFSYVGFKTEQHAIKGDKINIQMQEDTHTLDEVVVTALGIKKEKKMLGYSVQEIKGDKLNQTGDPSITGALQGKVAGLQMTTSNTGLNGSTKITIRGNSSLVDNNQPLWIVDGVPFTEESTSTASAYSGYDRGSTTVDINPEDIESISVLKGPNAAALYGSRAGNGVILITTKKGTKSNGFGVTYNNNFTWTQVASTLEMQDKYGQGTNGIYSDTPYSFGPELDGHEYTTFTGENIPFQKYGNKLKDFFDTGFAQTHNVAIGNVKEDSNYRASFGSTNANGIFSREKMNKINVDLTAGMKMNKYLSMDSKISLSRTKTENRPLYGKNGIVYQLLFIPNNIRLSDLKDHYMSPEKAHINWTGPFEEVLNPYFIENQYSNNDERWRAFGYYTAKLNFTDWLHGSAKYAFDYYNTTFKTTDITKCLDVTTLDEQKQDRLDRSESRFFEQNAEFMLLGNNNIGDRIQIGYSLGSNIMIQQRTGLDAFSVNMRKKLVWQMNSALGVNGANASYMKKQINSVFGTFQFTFDNYLTLDLTARNDWSSTLPSNNRSFFYPSANLSFVVSDFIRNQNWALPAWLTFAKVRLSAAQVGKDTDPYQLCNWLNYKQNGNTGDLTSPDTSIRANATLKPEISTSYEGGLELKFLQNRLGIDFTYYNSRTKNQVLIVPMTGSFNGKYINAGLVSNKGVELMLYGTPVKTKDFSFDLTINMAHNLSEVVELTPEKKEVIFNEGESNFIIDVGAREGGKLGDIYPIQSYKRDNNGNIIIRDGYPLIEESKGNDRKAIGNIQPKLLMSVTPSFAYKGIYLTALFDMKFGGDIVSMSESVATNYGMAKRTENRGTITVKGVNEDGTPNTTAVDAESYYKRIANVAEEFLYDASFIKLKELSLGYSFPKTLLKKTPFNSLKVAFVTRNLCYLMSHTPGTSPEGGYDTTMFSQAFDFTSIPYTRTLGFSVNVGF</sequence>
<dbReference type="SUPFAM" id="SSF49464">
    <property type="entry name" value="Carboxypeptidase regulatory domain-like"/>
    <property type="match status" value="1"/>
</dbReference>
<keyword evidence="8" id="KW-0675">Receptor</keyword>
<dbReference type="InterPro" id="IPR000531">
    <property type="entry name" value="Beta-barrel_TonB"/>
</dbReference>
<dbReference type="Proteomes" id="UP000269493">
    <property type="component" value="Unassembled WGS sequence"/>
</dbReference>
<evidence type="ECO:0000313" key="14">
    <source>
        <dbReference type="EMBL" id="RKT50130.1"/>
    </source>
</evidence>
<keyword evidence="6 11" id="KW-0798">TonB box</keyword>
<protein>
    <submittedName>
        <fullName evidence="14">TonB-linked SusC/RagA family outer membrane protein</fullName>
    </submittedName>
</protein>
<evidence type="ECO:0000256" key="5">
    <source>
        <dbReference type="ARBA" id="ARBA00022729"/>
    </source>
</evidence>
<dbReference type="PANTHER" id="PTHR30069:SF29">
    <property type="entry name" value="HEMOGLOBIN AND HEMOGLOBIN-HAPTOGLOBIN-BINDING PROTEIN 1-RELATED"/>
    <property type="match status" value="1"/>
</dbReference>
<evidence type="ECO:0000256" key="6">
    <source>
        <dbReference type="ARBA" id="ARBA00023077"/>
    </source>
</evidence>
<keyword evidence="4 10" id="KW-0812">Transmembrane</keyword>
<evidence type="ECO:0000256" key="10">
    <source>
        <dbReference type="PROSITE-ProRule" id="PRU01360"/>
    </source>
</evidence>
<evidence type="ECO:0000256" key="11">
    <source>
        <dbReference type="RuleBase" id="RU003357"/>
    </source>
</evidence>
<gene>
    <name evidence="14" type="ORF">BC742_2235</name>
</gene>